<dbReference type="Proteomes" id="UP000585474">
    <property type="component" value="Unassembled WGS sequence"/>
</dbReference>
<feature type="compositionally biased region" description="Basic and acidic residues" evidence="1">
    <location>
        <begin position="1"/>
        <end position="17"/>
    </location>
</feature>
<evidence type="ECO:0000313" key="2">
    <source>
        <dbReference type="EMBL" id="GFY89528.1"/>
    </source>
</evidence>
<feature type="region of interest" description="Disordered" evidence="1">
    <location>
        <begin position="69"/>
        <end position="92"/>
    </location>
</feature>
<evidence type="ECO:0000313" key="3">
    <source>
        <dbReference type="Proteomes" id="UP000585474"/>
    </source>
</evidence>
<keyword evidence="3" id="KW-1185">Reference proteome</keyword>
<dbReference type="EMBL" id="BJWL01000006">
    <property type="protein sequence ID" value="GFY89528.1"/>
    <property type="molecule type" value="Genomic_DNA"/>
</dbReference>
<dbReference type="PANTHER" id="PTHR35109:SF1">
    <property type="entry name" value="GLUTAMATE RACEMASE"/>
    <property type="match status" value="1"/>
</dbReference>
<comment type="caution">
    <text evidence="2">The sequence shown here is derived from an EMBL/GenBank/DDBJ whole genome shotgun (WGS) entry which is preliminary data.</text>
</comment>
<reference evidence="2 3" key="1">
    <citation type="submission" date="2019-07" db="EMBL/GenBank/DDBJ databases">
        <title>De Novo Assembly of kiwifruit Actinidia rufa.</title>
        <authorList>
            <person name="Sugita-Konishi S."/>
            <person name="Sato K."/>
            <person name="Mori E."/>
            <person name="Abe Y."/>
            <person name="Kisaki G."/>
            <person name="Hamano K."/>
            <person name="Suezawa K."/>
            <person name="Otani M."/>
            <person name="Fukuda T."/>
            <person name="Manabe T."/>
            <person name="Gomi K."/>
            <person name="Tabuchi M."/>
            <person name="Akimitsu K."/>
            <person name="Kataoka I."/>
        </authorList>
    </citation>
    <scope>NUCLEOTIDE SEQUENCE [LARGE SCALE GENOMIC DNA]</scope>
    <source>
        <strain evidence="3">cv. Fuchu</strain>
    </source>
</reference>
<feature type="compositionally biased region" description="Basic and acidic residues" evidence="1">
    <location>
        <begin position="69"/>
        <end position="80"/>
    </location>
</feature>
<protein>
    <submittedName>
        <fullName evidence="2">Uncharacterized protein</fullName>
    </submittedName>
</protein>
<dbReference type="OrthoDB" id="1930788at2759"/>
<gene>
    <name evidence="2" type="ORF">Acr_06g0014680</name>
</gene>
<organism evidence="2 3">
    <name type="scientific">Actinidia rufa</name>
    <dbReference type="NCBI Taxonomy" id="165716"/>
    <lineage>
        <taxon>Eukaryota</taxon>
        <taxon>Viridiplantae</taxon>
        <taxon>Streptophyta</taxon>
        <taxon>Embryophyta</taxon>
        <taxon>Tracheophyta</taxon>
        <taxon>Spermatophyta</taxon>
        <taxon>Magnoliopsida</taxon>
        <taxon>eudicotyledons</taxon>
        <taxon>Gunneridae</taxon>
        <taxon>Pentapetalae</taxon>
        <taxon>asterids</taxon>
        <taxon>Ericales</taxon>
        <taxon>Actinidiaceae</taxon>
        <taxon>Actinidia</taxon>
    </lineage>
</organism>
<evidence type="ECO:0000256" key="1">
    <source>
        <dbReference type="SAM" id="MobiDB-lite"/>
    </source>
</evidence>
<accession>A0A7J0ESU8</accession>
<feature type="compositionally biased region" description="Polar residues" evidence="1">
    <location>
        <begin position="83"/>
        <end position="92"/>
    </location>
</feature>
<feature type="region of interest" description="Disordered" evidence="1">
    <location>
        <begin position="1"/>
        <end position="22"/>
    </location>
</feature>
<proteinExistence type="predicted"/>
<dbReference type="PANTHER" id="PTHR35109">
    <property type="entry name" value="GLUTAMATE RACEMASE"/>
    <property type="match status" value="1"/>
</dbReference>
<dbReference type="AlphaFoldDB" id="A0A7J0ESU8"/>
<sequence length="92" mass="10532">MSTRAKSDLRANQHRESINGCEKQNIPSYWVPHQRTGIYFPEGHDWVMDDVPDAAASFDQTYWIRTVDGVDKPDQDHDADYYSLTTSPSNNA</sequence>
<name>A0A7J0ESU8_9ERIC</name>